<feature type="repeat" description="FG-GAP" evidence="4">
    <location>
        <begin position="74"/>
        <end position="135"/>
    </location>
</feature>
<dbReference type="Pfam" id="PF01839">
    <property type="entry name" value="FG-GAP"/>
    <property type="match status" value="2"/>
</dbReference>
<dbReference type="InterPro" id="IPR028994">
    <property type="entry name" value="Integrin_alpha_N"/>
</dbReference>
<feature type="repeat" description="FG-GAP" evidence="4">
    <location>
        <begin position="137"/>
        <end position="194"/>
    </location>
</feature>
<dbReference type="SUPFAM" id="SSF69318">
    <property type="entry name" value="Integrin alpha N-terminal domain"/>
    <property type="match status" value="1"/>
</dbReference>
<dbReference type="SMART" id="SM00191">
    <property type="entry name" value="Int_alpha"/>
    <property type="match status" value="3"/>
</dbReference>
<evidence type="ECO:0000256" key="2">
    <source>
        <dbReference type="ARBA" id="ARBA00022737"/>
    </source>
</evidence>
<evidence type="ECO:0000256" key="3">
    <source>
        <dbReference type="ARBA" id="ARBA00023180"/>
    </source>
</evidence>
<dbReference type="InterPro" id="IPR013517">
    <property type="entry name" value="FG-GAP"/>
</dbReference>
<dbReference type="Proteomes" id="UP000789524">
    <property type="component" value="Unassembled WGS sequence"/>
</dbReference>
<keyword evidence="2" id="KW-0677">Repeat</keyword>
<dbReference type="InterPro" id="IPR013519">
    <property type="entry name" value="Int_alpha_beta-p"/>
</dbReference>
<dbReference type="AlphaFoldDB" id="A0A8J2R848"/>
<evidence type="ECO:0000256" key="4">
    <source>
        <dbReference type="PROSITE-ProRule" id="PRU00803"/>
    </source>
</evidence>
<proteinExistence type="predicted"/>
<keyword evidence="3" id="KW-0325">Glycoprotein</keyword>
<reference evidence="5" key="1">
    <citation type="submission" date="2021-09" db="EMBL/GenBank/DDBJ databases">
        <authorList>
            <person name="Martin H S."/>
        </authorList>
    </citation>
    <scope>NUCLEOTIDE SEQUENCE</scope>
</reference>
<dbReference type="EMBL" id="CAKASE010000083">
    <property type="protein sequence ID" value="CAG9585141.1"/>
    <property type="molecule type" value="Genomic_DNA"/>
</dbReference>
<evidence type="ECO:0000313" key="5">
    <source>
        <dbReference type="EMBL" id="CAG9585141.1"/>
    </source>
</evidence>
<dbReference type="GO" id="GO:0007160">
    <property type="term" value="P:cell-matrix adhesion"/>
    <property type="evidence" value="ECO:0007669"/>
    <property type="project" value="TreeGrafter"/>
</dbReference>
<dbReference type="PANTHER" id="PTHR23220:SF122">
    <property type="entry name" value="INTEGRIN ALPHA-PS1"/>
    <property type="match status" value="1"/>
</dbReference>
<dbReference type="PANTHER" id="PTHR23220">
    <property type="entry name" value="INTEGRIN ALPHA"/>
    <property type="match status" value="1"/>
</dbReference>
<dbReference type="GO" id="GO:0033627">
    <property type="term" value="P:cell adhesion mediated by integrin"/>
    <property type="evidence" value="ECO:0007669"/>
    <property type="project" value="TreeGrafter"/>
</dbReference>
<dbReference type="GO" id="GO:0009897">
    <property type="term" value="C:external side of plasma membrane"/>
    <property type="evidence" value="ECO:0007669"/>
    <property type="project" value="TreeGrafter"/>
</dbReference>
<evidence type="ECO:0000313" key="6">
    <source>
        <dbReference type="Proteomes" id="UP000789524"/>
    </source>
</evidence>
<dbReference type="GO" id="GO:0008305">
    <property type="term" value="C:integrin complex"/>
    <property type="evidence" value="ECO:0007669"/>
    <property type="project" value="TreeGrafter"/>
</dbReference>
<organism evidence="5 6">
    <name type="scientific">Danaus chrysippus</name>
    <name type="common">African queen</name>
    <dbReference type="NCBI Taxonomy" id="151541"/>
    <lineage>
        <taxon>Eukaryota</taxon>
        <taxon>Metazoa</taxon>
        <taxon>Ecdysozoa</taxon>
        <taxon>Arthropoda</taxon>
        <taxon>Hexapoda</taxon>
        <taxon>Insecta</taxon>
        <taxon>Pterygota</taxon>
        <taxon>Neoptera</taxon>
        <taxon>Endopterygota</taxon>
        <taxon>Lepidoptera</taxon>
        <taxon>Glossata</taxon>
        <taxon>Ditrysia</taxon>
        <taxon>Papilionoidea</taxon>
        <taxon>Nymphalidae</taxon>
        <taxon>Danainae</taxon>
        <taxon>Danaini</taxon>
        <taxon>Danaina</taxon>
        <taxon>Danaus</taxon>
        <taxon>Anosia</taxon>
    </lineage>
</organism>
<comment type="caution">
    <text evidence="5">The sequence shown here is derived from an EMBL/GenBank/DDBJ whole genome shotgun (WGS) entry which is preliminary data.</text>
</comment>
<dbReference type="GO" id="GO:0098609">
    <property type="term" value="P:cell-cell adhesion"/>
    <property type="evidence" value="ECO:0007669"/>
    <property type="project" value="TreeGrafter"/>
</dbReference>
<keyword evidence="1" id="KW-0732">Signal</keyword>
<accession>A0A8J2R848</accession>
<sequence>MDSPLNPVEEVPMHSSLNIFYYKGRAFATGKFFNDKRNLYAFSMKKEKQTGAIAFIYYDKKLPKKLQVLKDNGNPVLILDNKSVSMFGTSLHSVDINADDFSELVVGAPGFSQIDGGYENGAIYLYEGGGPIMERREPTHRIIGNKDGSRFGSSIASTDLDGDGLPEIFVSAPYENGGAGSVYVLLGYEVKKLLRSSVKETSLSSFMYSQTLEISKFKSFGYSLHSFTRNGVNFLAVGSPSSGKIALYRSISFINATLSMYLKGDKAVREQDENFVAVIKIQLGYPENILDTDIKLFLCTDLSGDEAKIQNKTIIEFNLSKEKPSEVIFNIVVLLARRGPGDYKITAKVKTDLEISEERNIIPKEFNRSLVMITPQSHREAVLEVSRHCKGDECVPQLSPFLEWSGRSPDTYLLGSSVKETMKISILNEGSNTYDSCAWIKVTGAQSTIDIQLDMSHPTNMEESLNIKVLLFNHCASLSSNATSEENKKITYTLSSEHLYVEGSSMDRNFTESELKDLGTNDTISVHETYKITNNASISWKSVEAVLSLPNLNFIQNYLRRPSAANSSEARCSLPETQTKED</sequence>
<evidence type="ECO:0000256" key="1">
    <source>
        <dbReference type="ARBA" id="ARBA00022729"/>
    </source>
</evidence>
<dbReference type="GO" id="GO:0005178">
    <property type="term" value="F:integrin binding"/>
    <property type="evidence" value="ECO:0007669"/>
    <property type="project" value="TreeGrafter"/>
</dbReference>
<dbReference type="Gene3D" id="2.130.10.130">
    <property type="entry name" value="Integrin alpha, N-terminal"/>
    <property type="match status" value="1"/>
</dbReference>
<gene>
    <name evidence="5" type="ORF">DCHRY22_LOCUS15622</name>
</gene>
<protein>
    <submittedName>
        <fullName evidence="5">(African queen) hypothetical protein</fullName>
    </submittedName>
</protein>
<keyword evidence="6" id="KW-1185">Reference proteome</keyword>
<dbReference type="OrthoDB" id="5317514at2759"/>
<dbReference type="PROSITE" id="PS51470">
    <property type="entry name" value="FG_GAP"/>
    <property type="match status" value="2"/>
</dbReference>
<dbReference type="GO" id="GO:0007229">
    <property type="term" value="P:integrin-mediated signaling pathway"/>
    <property type="evidence" value="ECO:0007669"/>
    <property type="project" value="TreeGrafter"/>
</dbReference>
<name>A0A8J2R848_9NEOP</name>